<evidence type="ECO:0000313" key="2">
    <source>
        <dbReference type="Proteomes" id="UP001143856"/>
    </source>
</evidence>
<keyword evidence="2" id="KW-1185">Reference proteome</keyword>
<accession>A0ACC1MFA6</accession>
<protein>
    <submittedName>
        <fullName evidence="1">Uncharacterized protein</fullName>
    </submittedName>
</protein>
<gene>
    <name evidence="1" type="ORF">NUW58_g10901</name>
</gene>
<name>A0ACC1MFA6_9PEZI</name>
<proteinExistence type="predicted"/>
<dbReference type="Proteomes" id="UP001143856">
    <property type="component" value="Unassembled WGS sequence"/>
</dbReference>
<organism evidence="1 2">
    <name type="scientific">Xylaria curta</name>
    <dbReference type="NCBI Taxonomy" id="42375"/>
    <lineage>
        <taxon>Eukaryota</taxon>
        <taxon>Fungi</taxon>
        <taxon>Dikarya</taxon>
        <taxon>Ascomycota</taxon>
        <taxon>Pezizomycotina</taxon>
        <taxon>Sordariomycetes</taxon>
        <taxon>Xylariomycetidae</taxon>
        <taxon>Xylariales</taxon>
        <taxon>Xylariaceae</taxon>
        <taxon>Xylaria</taxon>
    </lineage>
</organism>
<reference evidence="1" key="1">
    <citation type="submission" date="2022-10" db="EMBL/GenBank/DDBJ databases">
        <title>Genome Sequence of Xylaria curta.</title>
        <authorList>
            <person name="Buettner E."/>
        </authorList>
    </citation>
    <scope>NUCLEOTIDE SEQUENCE</scope>
    <source>
        <strain evidence="1">Babe10</strain>
    </source>
</reference>
<evidence type="ECO:0000313" key="1">
    <source>
        <dbReference type="EMBL" id="KAJ2965344.1"/>
    </source>
</evidence>
<sequence>MYATWSYMTRGNVQRGEDAAAGPAERFLTTSSSLPLRPREVAESTPLMSLPSHRSPSFSSSSASTAASKERNTHIDQHGPANHNVGNPRKKKNKKGSNGASSTGKAGNPGKPKAICYEWNRRGTCEYGKACRYRHETPRKLENFRIRIPR</sequence>
<dbReference type="EMBL" id="JAPDGR010005661">
    <property type="protein sequence ID" value="KAJ2965344.1"/>
    <property type="molecule type" value="Genomic_DNA"/>
</dbReference>
<comment type="caution">
    <text evidence="1">The sequence shown here is derived from an EMBL/GenBank/DDBJ whole genome shotgun (WGS) entry which is preliminary data.</text>
</comment>